<evidence type="ECO:0000256" key="1">
    <source>
        <dbReference type="SAM" id="Phobius"/>
    </source>
</evidence>
<gene>
    <name evidence="2" type="ORF">CTDIVETGP_2399</name>
</gene>
<sequence>MTKKSKIFLKIIVPVLIVVGVLYYLVTWNSSDIPIFPQPSQKLALKIIKIPKDNAILTLSNEELNQLIDLYPIGENSFGDLKVKTVYIRVLKGKFNIYFPSKYKGLDILLSTSGNTYLEKGKIVYAIDNFKVGKLNLSKSIVLNIIKNKTLSGLSLKNNKIYIDTTGLPLKMKQLQLKDGSISIKF</sequence>
<feature type="transmembrane region" description="Helical" evidence="1">
    <location>
        <begin position="7"/>
        <end position="26"/>
    </location>
</feature>
<dbReference type="OrthoDB" id="1894053at2"/>
<dbReference type="GeneID" id="29420290"/>
<keyword evidence="1" id="KW-1133">Transmembrane helix</keyword>
<keyword evidence="3" id="KW-1185">Reference proteome</keyword>
<keyword evidence="1" id="KW-0472">Membrane</keyword>
<proteinExistence type="predicted"/>
<reference evidence="2 3" key="1">
    <citation type="journal article" date="2015" name="Genome Announc.">
        <title>Draft Genome Sequence of Clostridium tyrobutyricum Strain DIVETGP, Isolated from Cow's Milk for Grana Padano Production.</title>
        <authorList>
            <person name="Soggiu A."/>
            <person name="Piras C."/>
            <person name="Gaiarsa S."/>
            <person name="Sassera D."/>
            <person name="Roncada P."/>
            <person name="Bendixen E."/>
            <person name="Brasca M."/>
            <person name="Bonizzi L."/>
        </authorList>
    </citation>
    <scope>NUCLEOTIDE SEQUENCE [LARGE SCALE GENOMIC DNA]</scope>
    <source>
        <strain evidence="2 3">DIVETGP</strain>
    </source>
</reference>
<name>W6N9W2_CLOTY</name>
<dbReference type="AlphaFoldDB" id="W6N9W2"/>
<dbReference type="RefSeq" id="WP_017895159.1">
    <property type="nucleotide sequence ID" value="NZ_CBXI010000040.1"/>
</dbReference>
<dbReference type="Proteomes" id="UP000019482">
    <property type="component" value="Unassembled WGS sequence"/>
</dbReference>
<comment type="caution">
    <text evidence="2">The sequence shown here is derived from an EMBL/GenBank/DDBJ whole genome shotgun (WGS) entry which is preliminary data.</text>
</comment>
<organism evidence="2 3">
    <name type="scientific">Clostridium tyrobutyricum DIVETGP</name>
    <dbReference type="NCBI Taxonomy" id="1408889"/>
    <lineage>
        <taxon>Bacteria</taxon>
        <taxon>Bacillati</taxon>
        <taxon>Bacillota</taxon>
        <taxon>Clostridia</taxon>
        <taxon>Eubacteriales</taxon>
        <taxon>Clostridiaceae</taxon>
        <taxon>Clostridium</taxon>
    </lineage>
</organism>
<protein>
    <submittedName>
        <fullName evidence="2">Uncharacterized protein</fullName>
    </submittedName>
</protein>
<accession>W6N9W2</accession>
<evidence type="ECO:0000313" key="3">
    <source>
        <dbReference type="Proteomes" id="UP000019482"/>
    </source>
</evidence>
<keyword evidence="1" id="KW-0812">Transmembrane</keyword>
<dbReference type="EMBL" id="CBXI010000040">
    <property type="protein sequence ID" value="CDL92329.1"/>
    <property type="molecule type" value="Genomic_DNA"/>
</dbReference>
<evidence type="ECO:0000313" key="2">
    <source>
        <dbReference type="EMBL" id="CDL92329.1"/>
    </source>
</evidence>